<dbReference type="PANTHER" id="PTHR38689:SF1">
    <property type="entry name" value="SUCCINATE DEHYDROGENASE HYDROPHOBIC MEMBRANE ANCHOR SUBUNIT"/>
    <property type="match status" value="1"/>
</dbReference>
<evidence type="ECO:0000256" key="1">
    <source>
        <dbReference type="ARBA" id="ARBA00001971"/>
    </source>
</evidence>
<keyword evidence="19" id="KW-1185">Reference proteome</keyword>
<dbReference type="PANTHER" id="PTHR38689">
    <property type="entry name" value="SUCCINATE DEHYDROGENASE HYDROPHOBIC MEMBRANE ANCHOR SUBUNIT"/>
    <property type="match status" value="1"/>
</dbReference>
<keyword evidence="13" id="KW-0249">Electron transport</keyword>
<evidence type="ECO:0000256" key="12">
    <source>
        <dbReference type="ARBA" id="ARBA00022723"/>
    </source>
</evidence>
<keyword evidence="12" id="KW-0479">Metal-binding</keyword>
<dbReference type="OrthoDB" id="1492469at2"/>
<dbReference type="GO" id="GO:0006099">
    <property type="term" value="P:tricarboxylic acid cycle"/>
    <property type="evidence" value="ECO:0007669"/>
    <property type="project" value="UniProtKB-UniPathway"/>
</dbReference>
<dbReference type="Gene3D" id="1.20.1300.10">
    <property type="entry name" value="Fumarate reductase/succinate dehydrogenase, transmembrane subunit"/>
    <property type="match status" value="1"/>
</dbReference>
<reference evidence="19" key="1">
    <citation type="submission" date="2016-11" db="EMBL/GenBank/DDBJ databases">
        <authorList>
            <person name="Varghese N."/>
            <person name="Submissions S."/>
        </authorList>
    </citation>
    <scope>NUCLEOTIDE SEQUENCE [LARGE SCALE GENOMIC DNA]</scope>
    <source>
        <strain evidence="19">DSM 9756</strain>
    </source>
</reference>
<comment type="cofactor">
    <cofactor evidence="1">
        <name>heme</name>
        <dbReference type="ChEBI" id="CHEBI:30413"/>
    </cofactor>
</comment>
<feature type="transmembrane region" description="Helical" evidence="17">
    <location>
        <begin position="21"/>
        <end position="41"/>
    </location>
</feature>
<evidence type="ECO:0000313" key="19">
    <source>
        <dbReference type="Proteomes" id="UP000184076"/>
    </source>
</evidence>
<accession>A0A1M4UGF6</accession>
<comment type="function">
    <text evidence="2">Membrane-anchoring subunit of succinate dehydrogenase (SDH).</text>
</comment>
<comment type="subcellular location">
    <subcellularLocation>
        <location evidence="3">Cell inner membrane</location>
        <topology evidence="3">Multi-pass membrane protein</topology>
    </subcellularLocation>
</comment>
<feature type="transmembrane region" description="Helical" evidence="17">
    <location>
        <begin position="61"/>
        <end position="82"/>
    </location>
</feature>
<evidence type="ECO:0000256" key="3">
    <source>
        <dbReference type="ARBA" id="ARBA00004429"/>
    </source>
</evidence>
<keyword evidence="16 17" id="KW-0472">Membrane</keyword>
<evidence type="ECO:0000256" key="6">
    <source>
        <dbReference type="ARBA" id="ARBA00022448"/>
    </source>
</evidence>
<dbReference type="EMBL" id="FQVB01000005">
    <property type="protein sequence ID" value="SHE55663.1"/>
    <property type="molecule type" value="Genomic_DNA"/>
</dbReference>
<keyword evidence="9" id="KW-0816">Tricarboxylic acid cycle</keyword>
<dbReference type="InterPro" id="IPR014312">
    <property type="entry name" value="Succ_DH_anchor"/>
</dbReference>
<keyword evidence="7" id="KW-1003">Cell membrane</keyword>
<dbReference type="UniPathway" id="UPA00223"/>
<evidence type="ECO:0000256" key="4">
    <source>
        <dbReference type="ARBA" id="ARBA00005163"/>
    </source>
</evidence>
<dbReference type="GO" id="GO:0046872">
    <property type="term" value="F:metal ion binding"/>
    <property type="evidence" value="ECO:0007669"/>
    <property type="project" value="UniProtKB-KW"/>
</dbReference>
<dbReference type="AlphaFoldDB" id="A0A1M4UGF6"/>
<keyword evidence="15" id="KW-0408">Iron</keyword>
<organism evidence="18 19">
    <name type="scientific">Desulfacinum infernum DSM 9756</name>
    <dbReference type="NCBI Taxonomy" id="1121391"/>
    <lineage>
        <taxon>Bacteria</taxon>
        <taxon>Pseudomonadati</taxon>
        <taxon>Thermodesulfobacteriota</taxon>
        <taxon>Syntrophobacteria</taxon>
        <taxon>Syntrophobacterales</taxon>
        <taxon>Syntrophobacteraceae</taxon>
        <taxon>Desulfacinum</taxon>
    </lineage>
</organism>
<evidence type="ECO:0000256" key="2">
    <source>
        <dbReference type="ARBA" id="ARBA00004050"/>
    </source>
</evidence>
<feature type="transmembrane region" description="Helical" evidence="17">
    <location>
        <begin position="94"/>
        <end position="117"/>
    </location>
</feature>
<dbReference type="GO" id="GO:0020037">
    <property type="term" value="F:heme binding"/>
    <property type="evidence" value="ECO:0007669"/>
    <property type="project" value="InterPro"/>
</dbReference>
<dbReference type="NCBIfam" id="TIGR02968">
    <property type="entry name" value="succ_dehyd_anc"/>
    <property type="match status" value="1"/>
</dbReference>
<protein>
    <recommendedName>
        <fullName evidence="5">Succinate dehydrogenase hydrophobic membrane anchor subunit</fullName>
    </recommendedName>
</protein>
<name>A0A1M4UGF6_9BACT</name>
<evidence type="ECO:0000256" key="8">
    <source>
        <dbReference type="ARBA" id="ARBA00022519"/>
    </source>
</evidence>
<evidence type="ECO:0000256" key="17">
    <source>
        <dbReference type="SAM" id="Phobius"/>
    </source>
</evidence>
<evidence type="ECO:0000256" key="14">
    <source>
        <dbReference type="ARBA" id="ARBA00022989"/>
    </source>
</evidence>
<keyword evidence="11 17" id="KW-0812">Transmembrane</keyword>
<evidence type="ECO:0000256" key="9">
    <source>
        <dbReference type="ARBA" id="ARBA00022532"/>
    </source>
</evidence>
<proteinExistence type="predicted"/>
<dbReference type="InterPro" id="IPR034804">
    <property type="entry name" value="SQR/QFR_C/D"/>
</dbReference>
<dbReference type="SUPFAM" id="SSF81343">
    <property type="entry name" value="Fumarate reductase respiratory complex transmembrane subunits"/>
    <property type="match status" value="1"/>
</dbReference>
<evidence type="ECO:0000256" key="16">
    <source>
        <dbReference type="ARBA" id="ARBA00023136"/>
    </source>
</evidence>
<keyword evidence="8" id="KW-0997">Cell inner membrane</keyword>
<evidence type="ECO:0000256" key="5">
    <source>
        <dbReference type="ARBA" id="ARBA00019425"/>
    </source>
</evidence>
<dbReference type="STRING" id="1121391.SAMN02745206_00469"/>
<evidence type="ECO:0000256" key="11">
    <source>
        <dbReference type="ARBA" id="ARBA00022692"/>
    </source>
</evidence>
<comment type="pathway">
    <text evidence="4">Carbohydrate metabolism; tricarboxylic acid cycle.</text>
</comment>
<dbReference type="GO" id="GO:0005886">
    <property type="term" value="C:plasma membrane"/>
    <property type="evidence" value="ECO:0007669"/>
    <property type="project" value="UniProtKB-SubCell"/>
</dbReference>
<evidence type="ECO:0000256" key="10">
    <source>
        <dbReference type="ARBA" id="ARBA00022617"/>
    </source>
</evidence>
<dbReference type="GO" id="GO:0017004">
    <property type="term" value="P:cytochrome complex assembly"/>
    <property type="evidence" value="ECO:0007669"/>
    <property type="project" value="TreeGrafter"/>
</dbReference>
<gene>
    <name evidence="18" type="ORF">SAMN02745206_00469</name>
</gene>
<dbReference type="InterPro" id="IPR000701">
    <property type="entry name" value="SuccDH_FuR_B_TM-su"/>
</dbReference>
<dbReference type="Pfam" id="PF01127">
    <property type="entry name" value="Sdh_cyt"/>
    <property type="match status" value="1"/>
</dbReference>
<keyword evidence="14 17" id="KW-1133">Transmembrane helix</keyword>
<evidence type="ECO:0000313" key="18">
    <source>
        <dbReference type="EMBL" id="SHE55663.1"/>
    </source>
</evidence>
<evidence type="ECO:0000256" key="15">
    <source>
        <dbReference type="ARBA" id="ARBA00023004"/>
    </source>
</evidence>
<keyword evidence="6" id="KW-0813">Transport</keyword>
<dbReference type="Proteomes" id="UP000184076">
    <property type="component" value="Unassembled WGS sequence"/>
</dbReference>
<evidence type="ECO:0000256" key="13">
    <source>
        <dbReference type="ARBA" id="ARBA00022982"/>
    </source>
</evidence>
<sequence length="121" mass="13474">MLGKYFGSGRSGAFDWFFQRISGVALLITLFLHFWVLHYASEGPVTYQKVMARLVSPVWKAIDIAFLVFAVYHAMNGFKMIIDDYIHSAGLRAVLVGALWVLSIGFFGLGVLTIVTLKVQA</sequence>
<dbReference type="RefSeq" id="WP_073036602.1">
    <property type="nucleotide sequence ID" value="NZ_FQVB01000005.1"/>
</dbReference>
<evidence type="ECO:0000256" key="7">
    <source>
        <dbReference type="ARBA" id="ARBA00022475"/>
    </source>
</evidence>
<dbReference type="GO" id="GO:0009055">
    <property type="term" value="F:electron transfer activity"/>
    <property type="evidence" value="ECO:0007669"/>
    <property type="project" value="TreeGrafter"/>
</dbReference>
<keyword evidence="10" id="KW-0349">Heme</keyword>